<dbReference type="Pfam" id="PF20103">
    <property type="entry name" value="DUF6493"/>
    <property type="match status" value="1"/>
</dbReference>
<dbReference type="Pfam" id="PF05406">
    <property type="entry name" value="WGR"/>
    <property type="match status" value="1"/>
</dbReference>
<dbReference type="PANTHER" id="PTHR30634:SF13">
    <property type="entry name" value="PROTEIN YEHF"/>
    <property type="match status" value="1"/>
</dbReference>
<dbReference type="PROSITE" id="PS51977">
    <property type="entry name" value="WGR"/>
    <property type="match status" value="1"/>
</dbReference>
<comment type="caution">
    <text evidence="2">The sequence shown here is derived from an EMBL/GenBank/DDBJ whole genome shotgun (WGS) entry which is preliminary data.</text>
</comment>
<keyword evidence="3" id="KW-1185">Reference proteome</keyword>
<evidence type="ECO:0000259" key="1">
    <source>
        <dbReference type="PROSITE" id="PS51977"/>
    </source>
</evidence>
<evidence type="ECO:0000313" key="3">
    <source>
        <dbReference type="Proteomes" id="UP000474567"/>
    </source>
</evidence>
<dbReference type="Gene3D" id="2.20.140.10">
    <property type="entry name" value="WGR domain"/>
    <property type="match status" value="1"/>
</dbReference>
<dbReference type="SUPFAM" id="SSF142921">
    <property type="entry name" value="WGR domain-like"/>
    <property type="match status" value="1"/>
</dbReference>
<dbReference type="RefSeq" id="WP_173964931.1">
    <property type="nucleotide sequence ID" value="NZ_CADCST010000065.1"/>
</dbReference>
<gene>
    <name evidence="2" type="ORF">FLACOL7796_00972</name>
</gene>
<accession>A0ABN7EGA4</accession>
<sequence>MKKSLKHIDGNSDKFWEIEVTGSQFKVTYGKNGTAGISQTKSFATEEECLKTAEKLVAEKIKKGYSETDDVRIVLKPKTDKAVIAAILQEYDDIIKTKDIDRLLPFLKKNSEDNIEALKKHIKECKSYWTEYVRWVPKNKETYNIEVKPGMSADLLPIMIGETRGDSIQKEIITLSAIALFSRNQINPWDEALHLLDEADQKPYVLEVLQWARPDWLETFILGKVRRSVEWLRFRYTILRQFEELGLIQFNPELFAMCLALSNDWKYEKGIEFVIAKFLADKTAYQRDIPEIFNYETAVHKVFFRYNGQQSDNLFSIWALFYKSLLDEKKMDRAFFFKNTIQIQTKEWKNDLKTFFRKRIEEFNPTEDELIIHQENIFSLLHCSFPPITSYGIDLVKKIYDHPKFNAQSFLEWLEPLMMRSDCKTAIKNVLPILEKLSEANPKLNTAITSIIAHVYVIEDLTLQERATKIIMKIANAKDEALKEKLLSYGTLIQGSIKFDLAAFLGQDALTIADTSFEEYRYIPKKELLLIEEVTLPKDWNAILFQFGKFISSRKVLDTEILMNAYIQQLDLFPDDYSEQLQPYVRQIERESLSLHQREMKRFLCQKIANINVKFDGGFRNRSEKTINGLSLRLLEKIQLKMESNSKLPLLSFPSHKPYWIAPKVLLERIIAYQKTNEEIDFVDLAFAIARMPREKVEEAIALLDQVEGELKPLLSFCLGVSEKIEFNTTSLASKDLPEEEKGNQENMIAVWAVAARTFYPTAVFPEFETTYLKNIFFVGAPYNPEVIINKKWSDWTFEDDSYEKYGAYSYRRNSEWLNIPSYYKLPNECLLYSLNIYHDEIAIWVSVNSWHSYTPQNSDALGIFLLRFRDGGQPKLQLKAFLNLTSKPEFQFSNITLFLFCSCFFEEDKEIRLLAAEELINLVERQEIDMDAFAQKQAFLVSRNHGRFTRIADGIGAIKDVSPLQNSALLKFFNVFFAHLELQELPTNFKKMVENYVDVLIKTNQKPAEKVITFFEQWKDNASLKSLIKQILK</sequence>
<dbReference type="InterPro" id="IPR056726">
    <property type="entry name" value="DUF7824"/>
</dbReference>
<organism evidence="2 3">
    <name type="scientific">Flavobacterium collinsii</name>
    <dbReference type="NCBI Taxonomy" id="1114861"/>
    <lineage>
        <taxon>Bacteria</taxon>
        <taxon>Pseudomonadati</taxon>
        <taxon>Bacteroidota</taxon>
        <taxon>Flavobacteriia</taxon>
        <taxon>Flavobacteriales</taxon>
        <taxon>Flavobacteriaceae</taxon>
        <taxon>Flavobacterium</taxon>
    </lineage>
</organism>
<dbReference type="InterPro" id="IPR050458">
    <property type="entry name" value="LolB"/>
</dbReference>
<protein>
    <recommendedName>
        <fullName evidence="1">WGR domain-containing protein</fullName>
    </recommendedName>
</protein>
<feature type="domain" description="WGR" evidence="1">
    <location>
        <begin position="1"/>
        <end position="80"/>
    </location>
</feature>
<name>A0ABN7EGA4_9FLAO</name>
<dbReference type="Pfam" id="PF25148">
    <property type="entry name" value="DUF7824"/>
    <property type="match status" value="1"/>
</dbReference>
<proteinExistence type="predicted"/>
<dbReference type="InterPro" id="IPR056727">
    <property type="entry name" value="DUF7825"/>
</dbReference>
<dbReference type="InterPro" id="IPR036930">
    <property type="entry name" value="WGR_dom_sf"/>
</dbReference>
<dbReference type="CDD" id="cd07996">
    <property type="entry name" value="WGR_MMR_like"/>
    <property type="match status" value="1"/>
</dbReference>
<dbReference type="SMART" id="SM00773">
    <property type="entry name" value="WGR"/>
    <property type="match status" value="1"/>
</dbReference>
<reference evidence="2 3" key="1">
    <citation type="submission" date="2020-02" db="EMBL/GenBank/DDBJ databases">
        <authorList>
            <person name="Criscuolo A."/>
        </authorList>
    </citation>
    <scope>NUCLEOTIDE SEQUENCE [LARGE SCALE GENOMIC DNA]</scope>
    <source>
        <strain evidence="2">CECT7796</strain>
    </source>
</reference>
<dbReference type="InterPro" id="IPR049809">
    <property type="entry name" value="YehF/YfeS-like_WGR"/>
</dbReference>
<dbReference type="Pfam" id="PF25149">
    <property type="entry name" value="DUF7825"/>
    <property type="match status" value="1"/>
</dbReference>
<dbReference type="Proteomes" id="UP000474567">
    <property type="component" value="Unassembled WGS sequence"/>
</dbReference>
<dbReference type="PANTHER" id="PTHR30634">
    <property type="entry name" value="OUTER MEMBRANE LOLAB LIPOPROTEIN INSERTION APPARATUS"/>
    <property type="match status" value="1"/>
</dbReference>
<evidence type="ECO:0000313" key="2">
    <source>
        <dbReference type="EMBL" id="CAA9196098.1"/>
    </source>
</evidence>
<dbReference type="EMBL" id="CADCST010000065">
    <property type="protein sequence ID" value="CAA9196098.1"/>
    <property type="molecule type" value="Genomic_DNA"/>
</dbReference>
<dbReference type="InterPro" id="IPR045472">
    <property type="entry name" value="DUF6493"/>
</dbReference>
<dbReference type="InterPro" id="IPR008893">
    <property type="entry name" value="WGR_domain"/>
</dbReference>